<keyword evidence="4 6" id="KW-0862">Zinc</keyword>
<dbReference type="AlphaFoldDB" id="A0A814CXH4"/>
<gene>
    <name evidence="9" type="ORF">EDS130_LOCUS12077</name>
</gene>
<accession>A0A814CXH4</accession>
<feature type="domain" description="Peptidase M12A" evidence="8">
    <location>
        <begin position="56"/>
        <end position="256"/>
    </location>
</feature>
<dbReference type="EMBL" id="CAJNOJ010000045">
    <property type="protein sequence ID" value="CAF0946005.1"/>
    <property type="molecule type" value="Genomic_DNA"/>
</dbReference>
<protein>
    <recommendedName>
        <fullName evidence="7">Metalloendopeptidase</fullName>
        <ecNumber evidence="7">3.4.24.-</ecNumber>
    </recommendedName>
</protein>
<keyword evidence="6" id="KW-1015">Disulfide bond</keyword>
<dbReference type="PRINTS" id="PR00480">
    <property type="entry name" value="ASTACIN"/>
</dbReference>
<dbReference type="InterPro" id="IPR024079">
    <property type="entry name" value="MetalloPept_cat_dom_sf"/>
</dbReference>
<dbReference type="InterPro" id="IPR001506">
    <property type="entry name" value="Peptidase_M12A"/>
</dbReference>
<dbReference type="CDD" id="cd04280">
    <property type="entry name" value="ZnMc_astacin_like"/>
    <property type="match status" value="1"/>
</dbReference>
<organism evidence="9 10">
    <name type="scientific">Adineta ricciae</name>
    <name type="common">Rotifer</name>
    <dbReference type="NCBI Taxonomy" id="249248"/>
    <lineage>
        <taxon>Eukaryota</taxon>
        <taxon>Metazoa</taxon>
        <taxon>Spiralia</taxon>
        <taxon>Gnathifera</taxon>
        <taxon>Rotifera</taxon>
        <taxon>Eurotatoria</taxon>
        <taxon>Bdelloidea</taxon>
        <taxon>Adinetida</taxon>
        <taxon>Adinetidae</taxon>
        <taxon>Adineta</taxon>
    </lineage>
</organism>
<dbReference type="Pfam" id="PF01400">
    <property type="entry name" value="Astacin"/>
    <property type="match status" value="1"/>
</dbReference>
<evidence type="ECO:0000256" key="5">
    <source>
        <dbReference type="ARBA" id="ARBA00023049"/>
    </source>
</evidence>
<feature type="active site" evidence="6">
    <location>
        <position position="152"/>
    </location>
</feature>
<reference evidence="9" key="1">
    <citation type="submission" date="2021-02" db="EMBL/GenBank/DDBJ databases">
        <authorList>
            <person name="Nowell W R."/>
        </authorList>
    </citation>
    <scope>NUCLEOTIDE SEQUENCE</scope>
</reference>
<dbReference type="InterPro" id="IPR034035">
    <property type="entry name" value="Astacin-like_dom"/>
</dbReference>
<proteinExistence type="predicted"/>
<dbReference type="InterPro" id="IPR006026">
    <property type="entry name" value="Peptidase_Metallo"/>
</dbReference>
<dbReference type="GO" id="GO:0004222">
    <property type="term" value="F:metalloendopeptidase activity"/>
    <property type="evidence" value="ECO:0007669"/>
    <property type="project" value="UniProtKB-UniRule"/>
</dbReference>
<evidence type="ECO:0000256" key="3">
    <source>
        <dbReference type="ARBA" id="ARBA00022801"/>
    </source>
</evidence>
<keyword evidence="3 6" id="KW-0378">Hydrolase</keyword>
<keyword evidence="1 6" id="KW-0645">Protease</keyword>
<name>A0A814CXH4_ADIRI</name>
<evidence type="ECO:0000256" key="4">
    <source>
        <dbReference type="ARBA" id="ARBA00022833"/>
    </source>
</evidence>
<dbReference type="SUPFAM" id="SSF55486">
    <property type="entry name" value="Metalloproteases ('zincins'), catalytic domain"/>
    <property type="match status" value="1"/>
</dbReference>
<evidence type="ECO:0000313" key="10">
    <source>
        <dbReference type="Proteomes" id="UP000663852"/>
    </source>
</evidence>
<sequence>MLQCICLLLVCYSAVHAGPINLFTNTTMDDRPDIEFVDGDIAFPAGTAPGLDSGRNAYIKSSKWTGGILPYTIDGGVYTAAQITTITNAMRKIEQQTNNCIRFVQRTNQATWLRIFAGSGCWSYMGRTKTSGSQDVSLAKPGCVYENIAIHELLHAVGFAHEQTRPDRDNYVTINYNNIQSGTENNFQRYLTSDVNTFNKAYDATSIMHYKWNAFSKNGQPTITSKTGLANSVLGSSNEQGYTLKKNLLIEKRQYL</sequence>
<feature type="disulfide bond" evidence="6">
    <location>
        <begin position="121"/>
        <end position="143"/>
    </location>
</feature>
<dbReference type="PROSITE" id="PS51864">
    <property type="entry name" value="ASTACIN"/>
    <property type="match status" value="1"/>
</dbReference>
<feature type="chain" id="PRO_5033112588" description="Metalloendopeptidase" evidence="7">
    <location>
        <begin position="18"/>
        <end position="256"/>
    </location>
</feature>
<dbReference type="Proteomes" id="UP000663852">
    <property type="component" value="Unassembled WGS sequence"/>
</dbReference>
<feature type="binding site" evidence="6">
    <location>
        <position position="161"/>
    </location>
    <ligand>
        <name>Zn(2+)</name>
        <dbReference type="ChEBI" id="CHEBI:29105"/>
        <note>catalytic</note>
    </ligand>
</feature>
<evidence type="ECO:0000256" key="7">
    <source>
        <dbReference type="RuleBase" id="RU361183"/>
    </source>
</evidence>
<comment type="cofactor">
    <cofactor evidence="6 7">
        <name>Zn(2+)</name>
        <dbReference type="ChEBI" id="CHEBI:29105"/>
    </cofactor>
    <text evidence="6 7">Binds 1 zinc ion per subunit.</text>
</comment>
<dbReference type="OrthoDB" id="291007at2759"/>
<feature type="binding site" evidence="6">
    <location>
        <position position="151"/>
    </location>
    <ligand>
        <name>Zn(2+)</name>
        <dbReference type="ChEBI" id="CHEBI:29105"/>
        <note>catalytic</note>
    </ligand>
</feature>
<dbReference type="SMART" id="SM00235">
    <property type="entry name" value="ZnMc"/>
    <property type="match status" value="1"/>
</dbReference>
<keyword evidence="7" id="KW-0732">Signal</keyword>
<keyword evidence="2 6" id="KW-0479">Metal-binding</keyword>
<dbReference type="Gene3D" id="3.40.390.10">
    <property type="entry name" value="Collagenase (Catalytic Domain)"/>
    <property type="match status" value="1"/>
</dbReference>
<dbReference type="EC" id="3.4.24.-" evidence="7"/>
<dbReference type="GO" id="GO:0006508">
    <property type="term" value="P:proteolysis"/>
    <property type="evidence" value="ECO:0007669"/>
    <property type="project" value="UniProtKB-KW"/>
</dbReference>
<feature type="binding site" evidence="6">
    <location>
        <position position="155"/>
    </location>
    <ligand>
        <name>Zn(2+)</name>
        <dbReference type="ChEBI" id="CHEBI:29105"/>
        <note>catalytic</note>
    </ligand>
</feature>
<comment type="caution">
    <text evidence="6">Lacks conserved residue(s) required for the propagation of feature annotation.</text>
</comment>
<evidence type="ECO:0000313" key="9">
    <source>
        <dbReference type="EMBL" id="CAF0946005.1"/>
    </source>
</evidence>
<evidence type="ECO:0000256" key="2">
    <source>
        <dbReference type="ARBA" id="ARBA00022723"/>
    </source>
</evidence>
<evidence type="ECO:0000259" key="8">
    <source>
        <dbReference type="PROSITE" id="PS51864"/>
    </source>
</evidence>
<comment type="caution">
    <text evidence="9">The sequence shown here is derived from an EMBL/GenBank/DDBJ whole genome shotgun (WGS) entry which is preliminary data.</text>
</comment>
<evidence type="ECO:0000256" key="6">
    <source>
        <dbReference type="PROSITE-ProRule" id="PRU01211"/>
    </source>
</evidence>
<evidence type="ECO:0000256" key="1">
    <source>
        <dbReference type="ARBA" id="ARBA00022670"/>
    </source>
</evidence>
<dbReference type="PANTHER" id="PTHR10127:SF780">
    <property type="entry name" value="METALLOENDOPEPTIDASE"/>
    <property type="match status" value="1"/>
</dbReference>
<dbReference type="GO" id="GO:0008270">
    <property type="term" value="F:zinc ion binding"/>
    <property type="evidence" value="ECO:0007669"/>
    <property type="project" value="UniProtKB-UniRule"/>
</dbReference>
<dbReference type="PANTHER" id="PTHR10127">
    <property type="entry name" value="DISCOIDIN, CUB, EGF, LAMININ , AND ZINC METALLOPROTEASE DOMAIN CONTAINING"/>
    <property type="match status" value="1"/>
</dbReference>
<keyword evidence="5 6" id="KW-0482">Metalloprotease</keyword>
<feature type="signal peptide" evidence="7">
    <location>
        <begin position="1"/>
        <end position="17"/>
    </location>
</feature>